<proteinExistence type="predicted"/>
<feature type="domain" description="DUF1266" evidence="1">
    <location>
        <begin position="50"/>
        <end position="214"/>
    </location>
</feature>
<gene>
    <name evidence="2" type="ORF">FPZ45_24040</name>
</gene>
<protein>
    <submittedName>
        <fullName evidence="2">DUF1266 domain-containing protein</fullName>
    </submittedName>
</protein>
<keyword evidence="3" id="KW-1185">Reference proteome</keyword>
<sequence>MSMFDALRKKSYINAMTSVSYIGEPIYDLELRRSSDLRTCSKSMLREWMNSRWGIKDQFSLNKKLEWLFYKGHRMEFTQLSYLLSTLSHDKRNQFIYNLPEHDPRKIKLYHVNQFMGTLTSAGIAAFDYSLYMLLSQIGVRLNYRKRDEAKAFYLEVAQIAQSKYQSWIEFIQSYIAGMYFHSLPQESDIVRDRSYTLAQLITQKNSAINSVEWNIKLRNAEG</sequence>
<comment type="caution">
    <text evidence="2">The sequence shown here is derived from an EMBL/GenBank/DDBJ whole genome shotgun (WGS) entry which is preliminary data.</text>
</comment>
<evidence type="ECO:0000313" key="2">
    <source>
        <dbReference type="EMBL" id="TVX95081.1"/>
    </source>
</evidence>
<name>A0A559J5G3_9BACL</name>
<dbReference type="Pfam" id="PF06889">
    <property type="entry name" value="DUF1266"/>
    <property type="match status" value="1"/>
</dbReference>
<dbReference type="Proteomes" id="UP000316330">
    <property type="component" value="Unassembled WGS sequence"/>
</dbReference>
<dbReference type="EMBL" id="VNJJ01000025">
    <property type="protein sequence ID" value="TVX95081.1"/>
    <property type="molecule type" value="Genomic_DNA"/>
</dbReference>
<dbReference type="OrthoDB" id="2626093at2"/>
<accession>A0A559J5G3</accession>
<dbReference type="AlphaFoldDB" id="A0A559J5G3"/>
<reference evidence="2 3" key="1">
    <citation type="submission" date="2019-07" db="EMBL/GenBank/DDBJ databases">
        <authorList>
            <person name="Kim J."/>
        </authorList>
    </citation>
    <scope>NUCLEOTIDE SEQUENCE [LARGE SCALE GENOMIC DNA]</scope>
    <source>
        <strain evidence="2 3">G13</strain>
    </source>
</reference>
<evidence type="ECO:0000313" key="3">
    <source>
        <dbReference type="Proteomes" id="UP000316330"/>
    </source>
</evidence>
<dbReference type="InterPro" id="IPR009677">
    <property type="entry name" value="DUF1266"/>
</dbReference>
<organism evidence="2 3">
    <name type="scientific">Cohnella terricola</name>
    <dbReference type="NCBI Taxonomy" id="1289167"/>
    <lineage>
        <taxon>Bacteria</taxon>
        <taxon>Bacillati</taxon>
        <taxon>Bacillota</taxon>
        <taxon>Bacilli</taxon>
        <taxon>Bacillales</taxon>
        <taxon>Paenibacillaceae</taxon>
        <taxon>Cohnella</taxon>
    </lineage>
</organism>
<evidence type="ECO:0000259" key="1">
    <source>
        <dbReference type="Pfam" id="PF06889"/>
    </source>
</evidence>